<keyword evidence="1" id="KW-0812">Transmembrane</keyword>
<evidence type="ECO:0000313" key="3">
    <source>
        <dbReference type="EMBL" id="AHJ99497.1"/>
    </source>
</evidence>
<feature type="transmembrane region" description="Helical" evidence="1">
    <location>
        <begin position="178"/>
        <end position="199"/>
    </location>
</feature>
<dbReference type="Pfam" id="PF06724">
    <property type="entry name" value="DUF1206"/>
    <property type="match status" value="3"/>
</dbReference>
<name>W8F656_9BACT</name>
<evidence type="ECO:0000256" key="1">
    <source>
        <dbReference type="SAM" id="Phobius"/>
    </source>
</evidence>
<evidence type="ECO:0000259" key="2">
    <source>
        <dbReference type="Pfam" id="PF06724"/>
    </source>
</evidence>
<dbReference type="STRING" id="1227739.Hsw_3902"/>
<dbReference type="AlphaFoldDB" id="W8F656"/>
<organism evidence="3 4">
    <name type="scientific">Hymenobacter swuensis DY53</name>
    <dbReference type="NCBI Taxonomy" id="1227739"/>
    <lineage>
        <taxon>Bacteria</taxon>
        <taxon>Pseudomonadati</taxon>
        <taxon>Bacteroidota</taxon>
        <taxon>Cytophagia</taxon>
        <taxon>Cytophagales</taxon>
        <taxon>Hymenobacteraceae</taxon>
        <taxon>Hymenobacter</taxon>
    </lineage>
</organism>
<gene>
    <name evidence="3" type="ORF">Hsw_3902</name>
</gene>
<keyword evidence="1" id="KW-0472">Membrane</keyword>
<dbReference type="KEGG" id="hsw:Hsw_3902"/>
<accession>W8F656</accession>
<dbReference type="InterPro" id="IPR009597">
    <property type="entry name" value="DUF1206"/>
</dbReference>
<dbReference type="EMBL" id="CP007145">
    <property type="protein sequence ID" value="AHJ99497.1"/>
    <property type="molecule type" value="Genomic_DNA"/>
</dbReference>
<feature type="domain" description="DUF1206" evidence="2">
    <location>
        <begin position="131"/>
        <end position="200"/>
    </location>
</feature>
<feature type="domain" description="DUF1206" evidence="2">
    <location>
        <begin position="47"/>
        <end position="115"/>
    </location>
</feature>
<feature type="transmembrane region" description="Helical" evidence="1">
    <location>
        <begin position="220"/>
        <end position="243"/>
    </location>
</feature>
<evidence type="ECO:0000313" key="4">
    <source>
        <dbReference type="Proteomes" id="UP000019423"/>
    </source>
</evidence>
<dbReference type="Proteomes" id="UP000019423">
    <property type="component" value="Chromosome"/>
</dbReference>
<dbReference type="OrthoDB" id="5702018at2"/>
<keyword evidence="4" id="KW-1185">Reference proteome</keyword>
<reference evidence="3 4" key="1">
    <citation type="submission" date="2014-01" db="EMBL/GenBank/DDBJ databases">
        <title>Complete genome sequence of ionizing-radiation resistance bacterium Hymenobacter swuensis DY53.</title>
        <authorList>
            <person name="Jung J.-H."/>
            <person name="Jeong S.-W."/>
            <person name="Joe M.-H."/>
            <person name="Cho y.-j."/>
            <person name="Kim M.-K."/>
            <person name="Lim S.-Y."/>
        </authorList>
    </citation>
    <scope>NUCLEOTIDE SEQUENCE [LARGE SCALE GENOMIC DNA]</scope>
    <source>
        <strain evidence="3 4">DY53</strain>
    </source>
</reference>
<dbReference type="HOGENOM" id="CLU_073530_0_0_10"/>
<feature type="transmembrane region" description="Helical" evidence="1">
    <location>
        <begin position="93"/>
        <end position="110"/>
    </location>
</feature>
<sequence>MVPYVWHRVTNGHFFPSSFLSFMSTVDTLRAAVPTSPSSGIRALARFGFAAKGAVYLLMGILALLAATGQQGGQTTDKKQAVLTLQSLPGGPMLLGLIAFGLLGYIVWRFTQAVVDTESKGSDAKGLGRRIGYAGSGLLYASLAWYAAKLAMNGSADAGGNTQQTLTARVLNWPGGEWIIILVGVIIIGSGLYQIYNAYSGSFHKHVNSSDIPAGQQNTVYRIGQLGYTARGVVMAIIGYFFVQAGRQHRAAAVGSTDEAFDLLASMGPVVLGIVALGLMAYGLYMLVQAKYPVLKRI</sequence>
<feature type="transmembrane region" description="Helical" evidence="1">
    <location>
        <begin position="131"/>
        <end position="148"/>
    </location>
</feature>
<dbReference type="eggNOG" id="ENOG502Z854">
    <property type="taxonomic scope" value="Bacteria"/>
</dbReference>
<feature type="transmembrane region" description="Helical" evidence="1">
    <location>
        <begin position="263"/>
        <end position="288"/>
    </location>
</feature>
<protein>
    <recommendedName>
        <fullName evidence="2">DUF1206 domain-containing protein</fullName>
    </recommendedName>
</protein>
<dbReference type="PATRIC" id="fig|1227739.3.peg.4054"/>
<proteinExistence type="predicted"/>
<keyword evidence="1" id="KW-1133">Transmembrane helix</keyword>
<feature type="transmembrane region" description="Helical" evidence="1">
    <location>
        <begin position="54"/>
        <end position="73"/>
    </location>
</feature>
<feature type="domain" description="DUF1206" evidence="2">
    <location>
        <begin position="226"/>
        <end position="292"/>
    </location>
</feature>